<dbReference type="EMBL" id="JH598048">
    <property type="status" value="NOT_ANNOTATED_CDS"/>
    <property type="molecule type" value="Genomic_DNA"/>
</dbReference>
<evidence type="ECO:0000313" key="2">
    <source>
        <dbReference type="Proteomes" id="UP000011713"/>
    </source>
</evidence>
<dbReference type="EnsemblProtists" id="HpaT803097">
    <property type="protein sequence ID" value="HpaP803097"/>
    <property type="gene ID" value="HpaG803097"/>
</dbReference>
<keyword evidence="2" id="KW-1185">Reference proteome</keyword>
<reference evidence="2" key="1">
    <citation type="journal article" date="2010" name="Science">
        <title>Signatures of adaptation to obligate biotrophy in the Hyaloperonospora arabidopsidis genome.</title>
        <authorList>
            <person name="Baxter L."/>
            <person name="Tripathy S."/>
            <person name="Ishaque N."/>
            <person name="Boot N."/>
            <person name="Cabral A."/>
            <person name="Kemen E."/>
            <person name="Thines M."/>
            <person name="Ah-Fong A."/>
            <person name="Anderson R."/>
            <person name="Badejoko W."/>
            <person name="Bittner-Eddy P."/>
            <person name="Boore J.L."/>
            <person name="Chibucos M.C."/>
            <person name="Coates M."/>
            <person name="Dehal P."/>
            <person name="Delehaunty K."/>
            <person name="Dong S."/>
            <person name="Downton P."/>
            <person name="Dumas B."/>
            <person name="Fabro G."/>
            <person name="Fronick C."/>
            <person name="Fuerstenberg S.I."/>
            <person name="Fulton L."/>
            <person name="Gaulin E."/>
            <person name="Govers F."/>
            <person name="Hughes L."/>
            <person name="Humphray S."/>
            <person name="Jiang R.H."/>
            <person name="Judelson H."/>
            <person name="Kamoun S."/>
            <person name="Kyung K."/>
            <person name="Meijer H."/>
            <person name="Minx P."/>
            <person name="Morris P."/>
            <person name="Nelson J."/>
            <person name="Phuntumart V."/>
            <person name="Qutob D."/>
            <person name="Rehmany A."/>
            <person name="Rougon-Cardoso A."/>
            <person name="Ryden P."/>
            <person name="Torto-Alalibo T."/>
            <person name="Studholme D."/>
            <person name="Wang Y."/>
            <person name="Win J."/>
            <person name="Wood J."/>
            <person name="Clifton S.W."/>
            <person name="Rogers J."/>
            <person name="Van den Ackerveken G."/>
            <person name="Jones J.D."/>
            <person name="McDowell J.M."/>
            <person name="Beynon J."/>
            <person name="Tyler B.M."/>
        </authorList>
    </citation>
    <scope>NUCLEOTIDE SEQUENCE [LARGE SCALE GENOMIC DNA]</scope>
    <source>
        <strain evidence="2">Emoy2</strain>
    </source>
</reference>
<dbReference type="AlphaFoldDB" id="M4B9Y7"/>
<name>M4B9Y7_HYAAE</name>
<reference evidence="1" key="2">
    <citation type="submission" date="2015-06" db="UniProtKB">
        <authorList>
            <consortium name="EnsemblProtists"/>
        </authorList>
    </citation>
    <scope>IDENTIFICATION</scope>
    <source>
        <strain evidence="1">Emoy2</strain>
    </source>
</reference>
<organism evidence="1 2">
    <name type="scientific">Hyaloperonospora arabidopsidis (strain Emoy2)</name>
    <name type="common">Downy mildew agent</name>
    <name type="synonym">Peronospora arabidopsidis</name>
    <dbReference type="NCBI Taxonomy" id="559515"/>
    <lineage>
        <taxon>Eukaryota</taxon>
        <taxon>Sar</taxon>
        <taxon>Stramenopiles</taxon>
        <taxon>Oomycota</taxon>
        <taxon>Peronosporomycetes</taxon>
        <taxon>Peronosporales</taxon>
        <taxon>Peronosporaceae</taxon>
        <taxon>Hyaloperonospora</taxon>
    </lineage>
</organism>
<proteinExistence type="predicted"/>
<dbReference type="Proteomes" id="UP000011713">
    <property type="component" value="Unassembled WGS sequence"/>
</dbReference>
<sequence length="66" mass="7306">MLPLLRATLPLVEPFCPDVTAKRTQRLADRQSHCAAGRQLEQRDSRTTAALGVKVVPSRITFGCRT</sequence>
<dbReference type="HOGENOM" id="CLU_2836673_0_0_1"/>
<evidence type="ECO:0000313" key="1">
    <source>
        <dbReference type="EnsemblProtists" id="HpaP803097"/>
    </source>
</evidence>
<dbReference type="VEuPathDB" id="FungiDB:HpaG803097"/>
<protein>
    <submittedName>
        <fullName evidence="1">Uncharacterized protein</fullName>
    </submittedName>
</protein>
<dbReference type="InParanoid" id="M4B9Y7"/>
<accession>M4B9Y7</accession>